<dbReference type="EMBL" id="NRRU01000058">
    <property type="protein sequence ID" value="MBK1714185.1"/>
    <property type="molecule type" value="Genomic_DNA"/>
</dbReference>
<keyword evidence="5" id="KW-1185">Reference proteome</keyword>
<feature type="compositionally biased region" description="Basic and acidic residues" evidence="1">
    <location>
        <begin position="31"/>
        <end position="40"/>
    </location>
</feature>
<feature type="region of interest" description="Disordered" evidence="1">
    <location>
        <begin position="31"/>
        <end position="55"/>
    </location>
</feature>
<dbReference type="PROSITE" id="PS51257">
    <property type="entry name" value="PROKAR_LIPOPROTEIN"/>
    <property type="match status" value="1"/>
</dbReference>
<evidence type="ECO:0000313" key="5">
    <source>
        <dbReference type="Proteomes" id="UP001041814"/>
    </source>
</evidence>
<reference evidence="4" key="2">
    <citation type="journal article" date="2020" name="Microorganisms">
        <title>Osmotic Adaptation and Compatible Solute Biosynthesis of Phototrophic Bacteria as Revealed from Genome Analyses.</title>
        <authorList>
            <person name="Imhoff J.F."/>
            <person name="Rahn T."/>
            <person name="Kunzel S."/>
            <person name="Keller A."/>
            <person name="Neulinger S.C."/>
        </authorList>
    </citation>
    <scope>NUCLEOTIDE SEQUENCE</scope>
    <source>
        <strain evidence="4">IM 151</strain>
    </source>
</reference>
<proteinExistence type="predicted"/>
<dbReference type="PROSITE" id="PS50914">
    <property type="entry name" value="BON"/>
    <property type="match status" value="1"/>
</dbReference>
<organism evidence="4 5">
    <name type="scientific">Rubrivivax gelatinosus</name>
    <name type="common">Rhodocyclus gelatinosus</name>
    <name type="synonym">Rhodopseudomonas gelatinosa</name>
    <dbReference type="NCBI Taxonomy" id="28068"/>
    <lineage>
        <taxon>Bacteria</taxon>
        <taxon>Pseudomonadati</taxon>
        <taxon>Pseudomonadota</taxon>
        <taxon>Betaproteobacteria</taxon>
        <taxon>Burkholderiales</taxon>
        <taxon>Sphaerotilaceae</taxon>
        <taxon>Rubrivivax</taxon>
    </lineage>
</organism>
<dbReference type="Pfam" id="PF04972">
    <property type="entry name" value="BON"/>
    <property type="match status" value="1"/>
</dbReference>
<dbReference type="InterPro" id="IPR014004">
    <property type="entry name" value="Transpt-assoc_nodulatn_dom_bac"/>
</dbReference>
<dbReference type="InterPro" id="IPR051686">
    <property type="entry name" value="Lipoprotein_DolP"/>
</dbReference>
<dbReference type="Gene3D" id="3.30.1340.30">
    <property type="match status" value="1"/>
</dbReference>
<gene>
    <name evidence="4" type="ORF">CKO43_15535</name>
</gene>
<protein>
    <recommendedName>
        <fullName evidence="3">BON domain-containing protein</fullName>
    </recommendedName>
</protein>
<dbReference type="SMART" id="SM00749">
    <property type="entry name" value="BON"/>
    <property type="match status" value="1"/>
</dbReference>
<comment type="caution">
    <text evidence="4">The sequence shown here is derived from an EMBL/GenBank/DDBJ whole genome shotgun (WGS) entry which is preliminary data.</text>
</comment>
<evidence type="ECO:0000313" key="4">
    <source>
        <dbReference type="EMBL" id="MBK1714185.1"/>
    </source>
</evidence>
<dbReference type="PANTHER" id="PTHR34606:SF15">
    <property type="entry name" value="BON DOMAIN-CONTAINING PROTEIN"/>
    <property type="match status" value="1"/>
</dbReference>
<sequence>MNHEPSRRPLALTVLAAAVAALALSACNRNDERSAGERVDAATTTAGNTAERAGNAVENAAERTGAAIGNAADKAGAHIDDATITASVNAELAKDPSLSALRIDVDTAAGRVVLKGSAPDAEARERATRIASKVDGVKDVENRLEVKKS</sequence>
<feature type="signal peptide" evidence="2">
    <location>
        <begin position="1"/>
        <end position="25"/>
    </location>
</feature>
<name>A0ABS1DYA6_RUBGE</name>
<accession>A0ABS1DYA6</accession>
<evidence type="ECO:0000259" key="3">
    <source>
        <dbReference type="PROSITE" id="PS50914"/>
    </source>
</evidence>
<evidence type="ECO:0000256" key="1">
    <source>
        <dbReference type="SAM" id="MobiDB-lite"/>
    </source>
</evidence>
<dbReference type="RefSeq" id="WP_200379195.1">
    <property type="nucleotide sequence ID" value="NZ_NRRU01000058.1"/>
</dbReference>
<keyword evidence="2" id="KW-0732">Signal</keyword>
<feature type="domain" description="BON" evidence="3">
    <location>
        <begin position="80"/>
        <end position="148"/>
    </location>
</feature>
<evidence type="ECO:0000256" key="2">
    <source>
        <dbReference type="SAM" id="SignalP"/>
    </source>
</evidence>
<feature type="chain" id="PRO_5046502138" description="BON domain-containing protein" evidence="2">
    <location>
        <begin position="26"/>
        <end position="149"/>
    </location>
</feature>
<dbReference type="Proteomes" id="UP001041814">
    <property type="component" value="Unassembled WGS sequence"/>
</dbReference>
<dbReference type="PANTHER" id="PTHR34606">
    <property type="entry name" value="BON DOMAIN-CONTAINING PROTEIN"/>
    <property type="match status" value="1"/>
</dbReference>
<reference evidence="4" key="1">
    <citation type="submission" date="2017-08" db="EMBL/GenBank/DDBJ databases">
        <authorList>
            <person name="Imhoff J.F."/>
            <person name="Rahn T."/>
            <person name="Kuenzel S."/>
            <person name="Neulinger S.C."/>
        </authorList>
    </citation>
    <scope>NUCLEOTIDE SEQUENCE</scope>
    <source>
        <strain evidence="4">IM 151</strain>
    </source>
</reference>
<dbReference type="InterPro" id="IPR007055">
    <property type="entry name" value="BON_dom"/>
</dbReference>